<dbReference type="InterPro" id="IPR009057">
    <property type="entry name" value="Homeodomain-like_sf"/>
</dbReference>
<evidence type="ECO:0000313" key="4">
    <source>
        <dbReference type="EMBL" id="MBE3637297.1"/>
    </source>
</evidence>
<reference evidence="4" key="1">
    <citation type="submission" date="2020-09" db="EMBL/GenBank/DDBJ databases">
        <title>A novel bacterium of genus Mangrovicoccus, isolated from South China Sea.</title>
        <authorList>
            <person name="Huang H."/>
            <person name="Mo K."/>
            <person name="Hu Y."/>
        </authorList>
    </citation>
    <scope>NUCLEOTIDE SEQUENCE</scope>
    <source>
        <strain evidence="4">HB182678</strain>
    </source>
</reference>
<evidence type="ECO:0000313" key="5">
    <source>
        <dbReference type="Proteomes" id="UP000609121"/>
    </source>
</evidence>
<feature type="domain" description="HTH tetR-type" evidence="3">
    <location>
        <begin position="8"/>
        <end position="68"/>
    </location>
</feature>
<comment type="caution">
    <text evidence="4">The sequence shown here is derived from an EMBL/GenBank/DDBJ whole genome shotgun (WGS) entry which is preliminary data.</text>
</comment>
<dbReference type="GO" id="GO:0003700">
    <property type="term" value="F:DNA-binding transcription factor activity"/>
    <property type="evidence" value="ECO:0007669"/>
    <property type="project" value="TreeGrafter"/>
</dbReference>
<sequence length="220" mass="23891">MRKPLAQTQTGPLVLDTAERLFAERGFSAVSLREVAREAGVAVSSVIYHYEDKFGLLAEIYDRHTRPMNARRAELLGEATRIADRSDRLTAILRAYLIPAFRSSGDETGGGARFTRLRAMLSAEADPKVRGIIAASFDATTRQFLDAIGDCLPGAERGAIVWQAQFLLGGLYYTLVNPERIARLSDGTEDAADHDRAIAMLIAAAHAAFLALVPEETDAG</sequence>
<protein>
    <submittedName>
        <fullName evidence="4">TetR/AcrR family transcriptional regulator</fullName>
    </submittedName>
</protein>
<dbReference type="PROSITE" id="PS50977">
    <property type="entry name" value="HTH_TETR_2"/>
    <property type="match status" value="1"/>
</dbReference>
<dbReference type="Pfam" id="PF00440">
    <property type="entry name" value="TetR_N"/>
    <property type="match status" value="1"/>
</dbReference>
<name>A0A8J6YTM3_9RHOB</name>
<evidence type="ECO:0000256" key="1">
    <source>
        <dbReference type="ARBA" id="ARBA00023125"/>
    </source>
</evidence>
<dbReference type="SUPFAM" id="SSF48498">
    <property type="entry name" value="Tetracyclin repressor-like, C-terminal domain"/>
    <property type="match status" value="1"/>
</dbReference>
<dbReference type="InterPro" id="IPR041586">
    <property type="entry name" value="PsrA_TetR_C"/>
</dbReference>
<dbReference type="Pfam" id="PF17939">
    <property type="entry name" value="TetR_C_30"/>
    <property type="match status" value="1"/>
</dbReference>
<dbReference type="EMBL" id="JACVXA010000007">
    <property type="protein sequence ID" value="MBE3637297.1"/>
    <property type="molecule type" value="Genomic_DNA"/>
</dbReference>
<proteinExistence type="predicted"/>
<dbReference type="InterPro" id="IPR036271">
    <property type="entry name" value="Tet_transcr_reg_TetR-rel_C_sf"/>
</dbReference>
<organism evidence="4 5">
    <name type="scientific">Mangrovicoccus algicola</name>
    <dbReference type="NCBI Taxonomy" id="2771008"/>
    <lineage>
        <taxon>Bacteria</taxon>
        <taxon>Pseudomonadati</taxon>
        <taxon>Pseudomonadota</taxon>
        <taxon>Alphaproteobacteria</taxon>
        <taxon>Rhodobacterales</taxon>
        <taxon>Paracoccaceae</taxon>
        <taxon>Mangrovicoccus</taxon>
    </lineage>
</organism>
<gene>
    <name evidence="4" type="ORF">ICN82_03660</name>
</gene>
<dbReference type="InterPro" id="IPR050109">
    <property type="entry name" value="HTH-type_TetR-like_transc_reg"/>
</dbReference>
<evidence type="ECO:0000256" key="2">
    <source>
        <dbReference type="PROSITE-ProRule" id="PRU00335"/>
    </source>
</evidence>
<accession>A0A8J6YTM3</accession>
<dbReference type="PRINTS" id="PR00455">
    <property type="entry name" value="HTHTETR"/>
</dbReference>
<dbReference type="GO" id="GO:0000976">
    <property type="term" value="F:transcription cis-regulatory region binding"/>
    <property type="evidence" value="ECO:0007669"/>
    <property type="project" value="TreeGrafter"/>
</dbReference>
<dbReference type="Proteomes" id="UP000609121">
    <property type="component" value="Unassembled WGS sequence"/>
</dbReference>
<dbReference type="AlphaFoldDB" id="A0A8J6YTM3"/>
<keyword evidence="1 2" id="KW-0238">DNA-binding</keyword>
<dbReference type="PANTHER" id="PTHR30055">
    <property type="entry name" value="HTH-TYPE TRANSCRIPTIONAL REGULATOR RUTR"/>
    <property type="match status" value="1"/>
</dbReference>
<feature type="DNA-binding region" description="H-T-H motif" evidence="2">
    <location>
        <begin position="31"/>
        <end position="50"/>
    </location>
</feature>
<evidence type="ECO:0000259" key="3">
    <source>
        <dbReference type="PROSITE" id="PS50977"/>
    </source>
</evidence>
<dbReference type="Gene3D" id="1.10.357.10">
    <property type="entry name" value="Tetracycline Repressor, domain 2"/>
    <property type="match status" value="1"/>
</dbReference>
<dbReference type="SUPFAM" id="SSF46689">
    <property type="entry name" value="Homeodomain-like"/>
    <property type="match status" value="1"/>
</dbReference>
<dbReference type="PANTHER" id="PTHR30055:SF181">
    <property type="entry name" value="BLR6905 PROTEIN"/>
    <property type="match status" value="1"/>
</dbReference>
<dbReference type="InterPro" id="IPR001647">
    <property type="entry name" value="HTH_TetR"/>
</dbReference>
<keyword evidence="5" id="KW-1185">Reference proteome</keyword>
<dbReference type="RefSeq" id="WP_193179726.1">
    <property type="nucleotide sequence ID" value="NZ_JACVXA010000007.1"/>
</dbReference>